<feature type="region of interest" description="Disordered" evidence="5">
    <location>
        <begin position="81"/>
        <end position="100"/>
    </location>
</feature>
<keyword evidence="3" id="KW-0862">Zinc</keyword>
<keyword evidence="2 4" id="KW-0863">Zinc-finger</keyword>
<reference evidence="8 9" key="1">
    <citation type="submission" date="2018-06" db="EMBL/GenBank/DDBJ databases">
        <title>The Genome of Cuscuta australis (Dodder) Provides Insight into the Evolution of Plant Parasitism.</title>
        <authorList>
            <person name="Liu H."/>
        </authorList>
    </citation>
    <scope>NUCLEOTIDE SEQUENCE [LARGE SCALE GENOMIC DNA]</scope>
    <source>
        <strain evidence="9">cv. Yunnan</strain>
        <tissue evidence="8">Vines</tissue>
    </source>
</reference>
<dbReference type="GO" id="GO:0008270">
    <property type="term" value="F:zinc ion binding"/>
    <property type="evidence" value="ECO:0007669"/>
    <property type="project" value="UniProtKB-KW"/>
</dbReference>
<proteinExistence type="predicted"/>
<dbReference type="InterPro" id="IPR013083">
    <property type="entry name" value="Znf_RING/FYVE/PHD"/>
</dbReference>
<dbReference type="PANTHER" id="PTHR46858:SF15">
    <property type="entry name" value="DEATH-ASSOCIATED INHIBITOR OF APOPTOSIS 1-LIKE"/>
    <property type="match status" value="1"/>
</dbReference>
<comment type="caution">
    <text evidence="8">The sequence shown here is derived from an EMBL/GenBank/DDBJ whole genome shotgun (WGS) entry which is preliminary data.</text>
</comment>
<feature type="transmembrane region" description="Helical" evidence="6">
    <location>
        <begin position="23"/>
        <end position="45"/>
    </location>
</feature>
<dbReference type="PANTHER" id="PTHR46858">
    <property type="entry name" value="OS05G0521000 PROTEIN"/>
    <property type="match status" value="1"/>
</dbReference>
<evidence type="ECO:0000256" key="4">
    <source>
        <dbReference type="PROSITE-ProRule" id="PRU00175"/>
    </source>
</evidence>
<dbReference type="InterPro" id="IPR001841">
    <property type="entry name" value="Znf_RING"/>
</dbReference>
<evidence type="ECO:0000313" key="8">
    <source>
        <dbReference type="EMBL" id="RAL46696.1"/>
    </source>
</evidence>
<evidence type="ECO:0000256" key="3">
    <source>
        <dbReference type="ARBA" id="ARBA00022833"/>
    </source>
</evidence>
<evidence type="ECO:0000256" key="2">
    <source>
        <dbReference type="ARBA" id="ARBA00022771"/>
    </source>
</evidence>
<keyword evidence="1" id="KW-0479">Metal-binding</keyword>
<evidence type="ECO:0000313" key="9">
    <source>
        <dbReference type="Proteomes" id="UP000249390"/>
    </source>
</evidence>
<dbReference type="AlphaFoldDB" id="A0A328DMJ3"/>
<dbReference type="SUPFAM" id="SSF57850">
    <property type="entry name" value="RING/U-box"/>
    <property type="match status" value="1"/>
</dbReference>
<dbReference type="GO" id="GO:0016567">
    <property type="term" value="P:protein ubiquitination"/>
    <property type="evidence" value="ECO:0007669"/>
    <property type="project" value="TreeGrafter"/>
</dbReference>
<dbReference type="EMBL" id="NQVE01000122">
    <property type="protein sequence ID" value="RAL46696.1"/>
    <property type="molecule type" value="Genomic_DNA"/>
</dbReference>
<keyword evidence="9" id="KW-1185">Reference proteome</keyword>
<accession>A0A328DMJ3</accession>
<feature type="domain" description="RING-type" evidence="7">
    <location>
        <begin position="109"/>
        <end position="149"/>
    </location>
</feature>
<evidence type="ECO:0000256" key="5">
    <source>
        <dbReference type="SAM" id="MobiDB-lite"/>
    </source>
</evidence>
<dbReference type="Gene3D" id="3.30.40.10">
    <property type="entry name" value="Zinc/RING finger domain, C3HC4 (zinc finger)"/>
    <property type="match status" value="1"/>
</dbReference>
<dbReference type="Proteomes" id="UP000249390">
    <property type="component" value="Unassembled WGS sequence"/>
</dbReference>
<keyword evidence="6" id="KW-1133">Transmembrane helix</keyword>
<dbReference type="GO" id="GO:0061630">
    <property type="term" value="F:ubiquitin protein ligase activity"/>
    <property type="evidence" value="ECO:0007669"/>
    <property type="project" value="TreeGrafter"/>
</dbReference>
<evidence type="ECO:0000256" key="1">
    <source>
        <dbReference type="ARBA" id="ARBA00022723"/>
    </source>
</evidence>
<gene>
    <name evidence="8" type="ORF">DM860_004975</name>
</gene>
<name>A0A328DMJ3_9ASTE</name>
<keyword evidence="6" id="KW-0472">Membrane</keyword>
<dbReference type="PROSITE" id="PS50089">
    <property type="entry name" value="ZF_RING_2"/>
    <property type="match status" value="1"/>
</dbReference>
<sequence length="162" mass="18088">MNFPIPFPDEDSHQAKQGTPFEFGLLVFIYATVLGVMLMVIALMVKLMGFCDGAAAAEEEESSRLLSKEAAWMAYGVFDDDEEEEADVESAAPPSRGSSSEDLFVGKVCAICYDKRRRWLFFPCGHCATCSSCTKRIMEGKAKTCPFCRGFIHNVSRFLNRR</sequence>
<dbReference type="Pfam" id="PF13920">
    <property type="entry name" value="zf-C3HC4_3"/>
    <property type="match status" value="1"/>
</dbReference>
<keyword evidence="6" id="KW-0812">Transmembrane</keyword>
<dbReference type="SMART" id="SM00184">
    <property type="entry name" value="RING"/>
    <property type="match status" value="1"/>
</dbReference>
<protein>
    <recommendedName>
        <fullName evidence="7">RING-type domain-containing protein</fullName>
    </recommendedName>
</protein>
<evidence type="ECO:0000259" key="7">
    <source>
        <dbReference type="PROSITE" id="PS50089"/>
    </source>
</evidence>
<evidence type="ECO:0000256" key="6">
    <source>
        <dbReference type="SAM" id="Phobius"/>
    </source>
</evidence>
<organism evidence="8 9">
    <name type="scientific">Cuscuta australis</name>
    <dbReference type="NCBI Taxonomy" id="267555"/>
    <lineage>
        <taxon>Eukaryota</taxon>
        <taxon>Viridiplantae</taxon>
        <taxon>Streptophyta</taxon>
        <taxon>Embryophyta</taxon>
        <taxon>Tracheophyta</taxon>
        <taxon>Spermatophyta</taxon>
        <taxon>Magnoliopsida</taxon>
        <taxon>eudicotyledons</taxon>
        <taxon>Gunneridae</taxon>
        <taxon>Pentapetalae</taxon>
        <taxon>asterids</taxon>
        <taxon>lamiids</taxon>
        <taxon>Solanales</taxon>
        <taxon>Convolvulaceae</taxon>
        <taxon>Cuscuteae</taxon>
        <taxon>Cuscuta</taxon>
        <taxon>Cuscuta subgen. Grammica</taxon>
        <taxon>Cuscuta sect. Cleistogrammica</taxon>
    </lineage>
</organism>